<reference evidence="2" key="1">
    <citation type="journal article" date="2023" name="G3 (Bethesda)">
        <title>Genome assembly and association tests identify interacting loci associated with vigor, precocity, and sex in interspecific pistachio rootstocks.</title>
        <authorList>
            <person name="Palmer W."/>
            <person name="Jacygrad E."/>
            <person name="Sagayaradj S."/>
            <person name="Cavanaugh K."/>
            <person name="Han R."/>
            <person name="Bertier L."/>
            <person name="Beede B."/>
            <person name="Kafkas S."/>
            <person name="Golino D."/>
            <person name="Preece J."/>
            <person name="Michelmore R."/>
        </authorList>
    </citation>
    <scope>NUCLEOTIDE SEQUENCE [LARGE SCALE GENOMIC DNA]</scope>
</reference>
<evidence type="ECO:0000313" key="1">
    <source>
        <dbReference type="EMBL" id="KAJ0014470.1"/>
    </source>
</evidence>
<sequence>MPLRPSFLSSDGSWRLSSLSAAAVLGLDSPTSSTSPRQQSNNIEGSKWTNPRNGLLSTATCNYGVPALEGGCCCSLGVFDVLLGCLLLSSVCISVVTGKALTLDEIIKLCAIPAESSGVSVNETCFSESHVL</sequence>
<accession>A0ACC0XB51</accession>
<name>A0ACC0XB51_9ROSI</name>
<dbReference type="Proteomes" id="UP001163603">
    <property type="component" value="Chromosome 13"/>
</dbReference>
<gene>
    <name evidence="1" type="ORF">Pint_21347</name>
</gene>
<organism evidence="1 2">
    <name type="scientific">Pistacia integerrima</name>
    <dbReference type="NCBI Taxonomy" id="434235"/>
    <lineage>
        <taxon>Eukaryota</taxon>
        <taxon>Viridiplantae</taxon>
        <taxon>Streptophyta</taxon>
        <taxon>Embryophyta</taxon>
        <taxon>Tracheophyta</taxon>
        <taxon>Spermatophyta</taxon>
        <taxon>Magnoliopsida</taxon>
        <taxon>eudicotyledons</taxon>
        <taxon>Gunneridae</taxon>
        <taxon>Pentapetalae</taxon>
        <taxon>rosids</taxon>
        <taxon>malvids</taxon>
        <taxon>Sapindales</taxon>
        <taxon>Anacardiaceae</taxon>
        <taxon>Pistacia</taxon>
    </lineage>
</organism>
<dbReference type="EMBL" id="CM047748">
    <property type="protein sequence ID" value="KAJ0014470.1"/>
    <property type="molecule type" value="Genomic_DNA"/>
</dbReference>
<evidence type="ECO:0000313" key="2">
    <source>
        <dbReference type="Proteomes" id="UP001163603"/>
    </source>
</evidence>
<keyword evidence="2" id="KW-1185">Reference proteome</keyword>
<protein>
    <submittedName>
        <fullName evidence="1">Uncharacterized protein</fullName>
    </submittedName>
</protein>
<proteinExistence type="predicted"/>
<comment type="caution">
    <text evidence="1">The sequence shown here is derived from an EMBL/GenBank/DDBJ whole genome shotgun (WGS) entry which is preliminary data.</text>
</comment>